<gene>
    <name evidence="3" type="ORF">CUNI_LOCUS9088</name>
</gene>
<evidence type="ECO:0000313" key="3">
    <source>
        <dbReference type="EMBL" id="CAG5123530.1"/>
    </source>
</evidence>
<dbReference type="InterPro" id="IPR002328">
    <property type="entry name" value="ADH_Zn_CS"/>
</dbReference>
<evidence type="ECO:0000259" key="2">
    <source>
        <dbReference type="SMART" id="SM00829"/>
    </source>
</evidence>
<dbReference type="SUPFAM" id="SSF51735">
    <property type="entry name" value="NAD(P)-binding Rossmann-fold domains"/>
    <property type="match status" value="1"/>
</dbReference>
<dbReference type="InterPro" id="IPR013154">
    <property type="entry name" value="ADH-like_N"/>
</dbReference>
<dbReference type="PANTHER" id="PTHR44461:SF1">
    <property type="entry name" value="QUINONE OXIDOREDUCTASE-LIKE PROTEIN 1"/>
    <property type="match status" value="1"/>
</dbReference>
<dbReference type="SMART" id="SM00829">
    <property type="entry name" value="PKS_ER"/>
    <property type="match status" value="1"/>
</dbReference>
<reference evidence="3" key="1">
    <citation type="submission" date="2021-04" db="EMBL/GenBank/DDBJ databases">
        <authorList>
            <consortium name="Molecular Ecology Group"/>
        </authorList>
    </citation>
    <scope>NUCLEOTIDE SEQUENCE</scope>
</reference>
<dbReference type="GO" id="GO:0016491">
    <property type="term" value="F:oxidoreductase activity"/>
    <property type="evidence" value="ECO:0007669"/>
    <property type="project" value="UniProtKB-KW"/>
</dbReference>
<protein>
    <recommendedName>
        <fullName evidence="2">Enoyl reductase (ER) domain-containing protein</fullName>
    </recommendedName>
</protein>
<dbReference type="InterPro" id="IPR020843">
    <property type="entry name" value="ER"/>
</dbReference>
<dbReference type="SUPFAM" id="SSF50129">
    <property type="entry name" value="GroES-like"/>
    <property type="match status" value="1"/>
</dbReference>
<dbReference type="GO" id="GO:0008270">
    <property type="term" value="F:zinc ion binding"/>
    <property type="evidence" value="ECO:0007669"/>
    <property type="project" value="InterPro"/>
</dbReference>
<proteinExistence type="predicted"/>
<dbReference type="InterPro" id="IPR011032">
    <property type="entry name" value="GroES-like_sf"/>
</dbReference>
<evidence type="ECO:0000313" key="4">
    <source>
        <dbReference type="Proteomes" id="UP000678393"/>
    </source>
</evidence>
<accession>A0A8S3Z747</accession>
<keyword evidence="1" id="KW-0560">Oxidoreductase</keyword>
<name>A0A8S3Z747_9EUPU</name>
<dbReference type="InterPro" id="IPR036291">
    <property type="entry name" value="NAD(P)-bd_dom_sf"/>
</dbReference>
<sequence>MRILTGNFMGTDTSVSIDEQDTPEVGPYEILVQVKACSLDLHNEKAYHQLLTASLKSCPLGHEVSGDVVKVGKKVEAYKEGMAVVGIVPFDSKATGCADYCLLNQFDVIEKPSSVSYETAAASVGAGLAAYTAVNYLGHVTAGDTVLVVDGASPQGYLTVQAAQAWGAKVLSTYRTLSERQFLESLKPPVAQLIELTQRTNILASAVMEETGGIGVDCVIDKGVRMFTSEEDKDLMGERNLRNIPHKHDIISCLGFAGKWITAQTNLQLDPPDSQQLLLRGASLCFLFPPAWTLMRAQHGRYQHILRDLMDRLNSGDFKCNDVLKVPLDKAPDLVLQKDLDSTKSIVIVP</sequence>
<evidence type="ECO:0000256" key="1">
    <source>
        <dbReference type="ARBA" id="ARBA00023002"/>
    </source>
</evidence>
<dbReference type="PANTHER" id="PTHR44461">
    <property type="entry name" value="QUINONE OXIDOREDUCTASE-LIKE PROTEIN 1"/>
    <property type="match status" value="1"/>
</dbReference>
<dbReference type="OrthoDB" id="3509362at2759"/>
<comment type="caution">
    <text evidence="3">The sequence shown here is derived from an EMBL/GenBank/DDBJ whole genome shotgun (WGS) entry which is preliminary data.</text>
</comment>
<organism evidence="3 4">
    <name type="scientific">Candidula unifasciata</name>
    <dbReference type="NCBI Taxonomy" id="100452"/>
    <lineage>
        <taxon>Eukaryota</taxon>
        <taxon>Metazoa</taxon>
        <taxon>Spiralia</taxon>
        <taxon>Lophotrochozoa</taxon>
        <taxon>Mollusca</taxon>
        <taxon>Gastropoda</taxon>
        <taxon>Heterobranchia</taxon>
        <taxon>Euthyneura</taxon>
        <taxon>Panpulmonata</taxon>
        <taxon>Eupulmonata</taxon>
        <taxon>Stylommatophora</taxon>
        <taxon>Helicina</taxon>
        <taxon>Helicoidea</taxon>
        <taxon>Geomitridae</taxon>
        <taxon>Candidula</taxon>
    </lineage>
</organism>
<keyword evidence="4" id="KW-1185">Reference proteome</keyword>
<dbReference type="Gene3D" id="3.90.180.10">
    <property type="entry name" value="Medium-chain alcohol dehydrogenases, catalytic domain"/>
    <property type="match status" value="1"/>
</dbReference>
<dbReference type="EMBL" id="CAJHNH020001547">
    <property type="protein sequence ID" value="CAG5123530.1"/>
    <property type="molecule type" value="Genomic_DNA"/>
</dbReference>
<dbReference type="PROSITE" id="PS00059">
    <property type="entry name" value="ADH_ZINC"/>
    <property type="match status" value="1"/>
</dbReference>
<dbReference type="Pfam" id="PF08240">
    <property type="entry name" value="ADH_N"/>
    <property type="match status" value="1"/>
</dbReference>
<dbReference type="InterPro" id="IPR042633">
    <property type="entry name" value="CRYZL1"/>
</dbReference>
<feature type="domain" description="Enoyl reductase (ER)" evidence="2">
    <location>
        <begin position="10"/>
        <end position="336"/>
    </location>
</feature>
<dbReference type="Proteomes" id="UP000678393">
    <property type="component" value="Unassembled WGS sequence"/>
</dbReference>
<dbReference type="AlphaFoldDB" id="A0A8S3Z747"/>